<evidence type="ECO:0000313" key="5">
    <source>
        <dbReference type="EMBL" id="CUM80322.1"/>
    </source>
</evidence>
<evidence type="ECO:0000313" key="7">
    <source>
        <dbReference type="EMBL" id="MRY91941.1"/>
    </source>
</evidence>
<dbReference type="OMA" id="YILTWIP"/>
<dbReference type="CDD" id="cd06438">
    <property type="entry name" value="EpsO_like"/>
    <property type="match status" value="1"/>
</dbReference>
<dbReference type="Proteomes" id="UP000463337">
    <property type="component" value="Unassembled WGS sequence"/>
</dbReference>
<reference evidence="10" key="3">
    <citation type="submission" date="2023-03" db="EMBL/GenBank/DDBJ databases">
        <title>Parabacteroides distasonis, a bacteria resistant against UC.</title>
        <authorList>
            <person name="Dai W."/>
        </authorList>
    </citation>
    <scope>NUCLEOTIDE SEQUENCE</scope>
    <source>
        <strain evidence="10">F1-28</strain>
    </source>
</reference>
<evidence type="ECO:0000256" key="3">
    <source>
        <dbReference type="ARBA" id="ARBA00022679"/>
    </source>
</evidence>
<evidence type="ECO:0000313" key="12">
    <source>
        <dbReference type="Proteomes" id="UP000441358"/>
    </source>
</evidence>
<dbReference type="Proteomes" id="UP001221009">
    <property type="component" value="Chromosome"/>
</dbReference>
<reference evidence="5 11" key="1">
    <citation type="submission" date="2015-09" db="EMBL/GenBank/DDBJ databases">
        <authorList>
            <consortium name="Pathogen Informatics"/>
        </authorList>
    </citation>
    <scope>NUCLEOTIDE SEQUENCE [LARGE SCALE GENOMIC DNA]</scope>
    <source>
        <strain evidence="5 11">2789STDY5608872</strain>
    </source>
</reference>
<reference evidence="12 13" key="2">
    <citation type="journal article" date="2019" name="Nat. Med.">
        <title>A library of human gut bacterial isolates paired with longitudinal multiomics data enables mechanistic microbiome research.</title>
        <authorList>
            <person name="Poyet M."/>
            <person name="Groussin M."/>
            <person name="Gibbons S.M."/>
            <person name="Avila-Pacheco J."/>
            <person name="Jiang X."/>
            <person name="Kearney S.M."/>
            <person name="Perrotta A.R."/>
            <person name="Berdy B."/>
            <person name="Zhao S."/>
            <person name="Lieberman T.D."/>
            <person name="Swanson P.K."/>
            <person name="Smith M."/>
            <person name="Roesemann S."/>
            <person name="Alexander J.E."/>
            <person name="Rich S.A."/>
            <person name="Livny J."/>
            <person name="Vlamakis H."/>
            <person name="Clish C."/>
            <person name="Bullock K."/>
            <person name="Deik A."/>
            <person name="Scott J."/>
            <person name="Pierce K.A."/>
            <person name="Xavier R.J."/>
            <person name="Alm E.J."/>
        </authorList>
    </citation>
    <scope>NUCLEOTIDE SEQUENCE [LARGE SCALE GENOMIC DNA]</scope>
    <source>
        <strain evidence="9 13">BIOML-A20</strain>
        <strain evidence="8 12">BIOML-A32</strain>
        <strain evidence="6 15">BIOML-A41</strain>
        <strain evidence="7 14">BIOML-A9</strain>
    </source>
</reference>
<dbReference type="Proteomes" id="UP000441609">
    <property type="component" value="Unassembled WGS sequence"/>
</dbReference>
<protein>
    <submittedName>
        <fullName evidence="6 10">Glycosyltransferase</fullName>
    </submittedName>
    <submittedName>
        <fullName evidence="5">N-glycosyltransferase</fullName>
    </submittedName>
</protein>
<dbReference type="GO" id="GO:0016757">
    <property type="term" value="F:glycosyltransferase activity"/>
    <property type="evidence" value="ECO:0007669"/>
    <property type="project" value="UniProtKB-KW"/>
</dbReference>
<dbReference type="EMBL" id="WKMC01000001">
    <property type="protein sequence ID" value="MRZ49273.1"/>
    <property type="molecule type" value="Genomic_DNA"/>
</dbReference>
<accession>A0A173RQT8</accession>
<dbReference type="SUPFAM" id="SSF53448">
    <property type="entry name" value="Nucleotide-diphospho-sugar transferases"/>
    <property type="match status" value="1"/>
</dbReference>
<dbReference type="Gene3D" id="3.90.550.10">
    <property type="entry name" value="Spore Coat Polysaccharide Biosynthesis Protein SpsA, Chain A"/>
    <property type="match status" value="1"/>
</dbReference>
<evidence type="ECO:0000256" key="1">
    <source>
        <dbReference type="ARBA" id="ARBA00006739"/>
    </source>
</evidence>
<evidence type="ECO:0000313" key="15">
    <source>
        <dbReference type="Proteomes" id="UP000463337"/>
    </source>
</evidence>
<dbReference type="Proteomes" id="UP000461276">
    <property type="component" value="Unassembled WGS sequence"/>
</dbReference>
<dbReference type="EMBL" id="WKMO01000018">
    <property type="protein sequence ID" value="MSB75026.1"/>
    <property type="molecule type" value="Genomic_DNA"/>
</dbReference>
<dbReference type="Proteomes" id="UP000095591">
    <property type="component" value="Unassembled WGS sequence"/>
</dbReference>
<evidence type="ECO:0000256" key="2">
    <source>
        <dbReference type="ARBA" id="ARBA00022676"/>
    </source>
</evidence>
<evidence type="ECO:0000313" key="9">
    <source>
        <dbReference type="EMBL" id="MSB75026.1"/>
    </source>
</evidence>
<dbReference type="AlphaFoldDB" id="A0A173RQT8"/>
<sequence>MIEQFFQIGENWIDKEEYLFQLIDAIVFLCFMVCVLYLFVFAVYSKRKSTYKYPTTMKKYRFAALFPAYGEDEVIIDSVKSFLQQDYPRELYDIIVIANQMRQETLDRLKSLSVKIIKMENPQSTKIEALKAAIRYIEEGKTKYDNVIILDADNIVKNNYIEKINDAIYAGCSAIQTHRVAKNRDSSIAVLDAVSEEINNSIFRKGHTRLGFSSALSGSGMAFEYGLFKNIIQGCNDIGEDKYMERKLLLQNIYIEYLEDVYTYDEKVRGKKDFYNQRQRWLATQFHNLLSGILQIPGALIKGNWDYCDKLFQWMMPPRVLLLGFITLIAAILSPLDIIISIKWWFLLIWLGITFSVAVPDYLVDQKFRKAIASVPILFFLMFLNTFRIGKKHTFSHTKHSPNHEDSH</sequence>
<feature type="transmembrane region" description="Helical" evidence="4">
    <location>
        <begin position="320"/>
        <end position="338"/>
    </location>
</feature>
<feature type="transmembrane region" description="Helical" evidence="4">
    <location>
        <begin position="344"/>
        <end position="364"/>
    </location>
</feature>
<dbReference type="OrthoDB" id="1523666at2"/>
<dbReference type="Pfam" id="PF13641">
    <property type="entry name" value="Glyco_tranf_2_3"/>
    <property type="match status" value="1"/>
</dbReference>
<organism evidence="5 11">
    <name type="scientific">Parabacteroides distasonis</name>
    <dbReference type="NCBI Taxonomy" id="823"/>
    <lineage>
        <taxon>Bacteria</taxon>
        <taxon>Pseudomonadati</taxon>
        <taxon>Bacteroidota</taxon>
        <taxon>Bacteroidia</taxon>
        <taxon>Bacteroidales</taxon>
        <taxon>Tannerellaceae</taxon>
        <taxon>Parabacteroides</taxon>
    </lineage>
</organism>
<dbReference type="EMBL" id="WKLT01000017">
    <property type="protein sequence ID" value="MRY59550.1"/>
    <property type="molecule type" value="Genomic_DNA"/>
</dbReference>
<evidence type="ECO:0000313" key="8">
    <source>
        <dbReference type="EMBL" id="MRZ49273.1"/>
    </source>
</evidence>
<proteinExistence type="inferred from homology"/>
<dbReference type="EMBL" id="CYXP01000001">
    <property type="protein sequence ID" value="CUM80322.1"/>
    <property type="molecule type" value="Genomic_DNA"/>
</dbReference>
<feature type="transmembrane region" description="Helical" evidence="4">
    <location>
        <begin position="371"/>
        <end position="390"/>
    </location>
</feature>
<gene>
    <name evidence="5" type="ORF">ERS852429_00647</name>
    <name evidence="6" type="ORF">GKD59_16860</name>
    <name evidence="8" type="ORF">GKD66_03245</name>
    <name evidence="7" type="ORF">GKD67_01520</name>
    <name evidence="9" type="ORF">GKD70_17340</name>
    <name evidence="10" type="ORF">P2T59_06800</name>
</gene>
<dbReference type="Proteomes" id="UP000441358">
    <property type="component" value="Unassembled WGS sequence"/>
</dbReference>
<dbReference type="RefSeq" id="WP_005856568.1">
    <property type="nucleotide sequence ID" value="NZ_AP019729.1"/>
</dbReference>
<evidence type="ECO:0000256" key="4">
    <source>
        <dbReference type="SAM" id="Phobius"/>
    </source>
</evidence>
<dbReference type="EMBL" id="WKMY01000001">
    <property type="protein sequence ID" value="MRY91941.1"/>
    <property type="molecule type" value="Genomic_DNA"/>
</dbReference>
<dbReference type="PANTHER" id="PTHR43630">
    <property type="entry name" value="POLY-BETA-1,6-N-ACETYL-D-GLUCOSAMINE SYNTHASE"/>
    <property type="match status" value="1"/>
</dbReference>
<keyword evidence="3 5" id="KW-0808">Transferase</keyword>
<dbReference type="InterPro" id="IPR029044">
    <property type="entry name" value="Nucleotide-diphossugar_trans"/>
</dbReference>
<dbReference type="EMBL" id="CP120353">
    <property type="protein sequence ID" value="WET65690.1"/>
    <property type="molecule type" value="Genomic_DNA"/>
</dbReference>
<keyword evidence="4" id="KW-1133">Transmembrane helix</keyword>
<keyword evidence="4" id="KW-0812">Transmembrane</keyword>
<keyword evidence="4" id="KW-0472">Membrane</keyword>
<evidence type="ECO:0000313" key="13">
    <source>
        <dbReference type="Proteomes" id="UP000441609"/>
    </source>
</evidence>
<name>A0A173RQT8_PARDI</name>
<feature type="transmembrane region" description="Helical" evidence="4">
    <location>
        <begin position="20"/>
        <end position="44"/>
    </location>
</feature>
<comment type="similarity">
    <text evidence="1">Belongs to the glycosyltransferase 2 family.</text>
</comment>
<evidence type="ECO:0000313" key="6">
    <source>
        <dbReference type="EMBL" id="MRY59550.1"/>
    </source>
</evidence>
<evidence type="ECO:0000313" key="11">
    <source>
        <dbReference type="Proteomes" id="UP000095591"/>
    </source>
</evidence>
<dbReference type="PANTHER" id="PTHR43630:SF1">
    <property type="entry name" value="POLY-BETA-1,6-N-ACETYL-D-GLUCOSAMINE SYNTHASE"/>
    <property type="match status" value="1"/>
</dbReference>
<keyword evidence="2" id="KW-0328">Glycosyltransferase</keyword>
<evidence type="ECO:0000313" key="14">
    <source>
        <dbReference type="Proteomes" id="UP000461276"/>
    </source>
</evidence>
<evidence type="ECO:0000313" key="10">
    <source>
        <dbReference type="EMBL" id="WET65690.1"/>
    </source>
</evidence>